<evidence type="ECO:0000256" key="1">
    <source>
        <dbReference type="SAM" id="SignalP"/>
    </source>
</evidence>
<proteinExistence type="predicted"/>
<dbReference type="Proteomes" id="UP000244174">
    <property type="component" value="Unassembled WGS sequence"/>
</dbReference>
<reference evidence="2 3" key="1">
    <citation type="submission" date="2018-04" db="EMBL/GenBank/DDBJ databases">
        <title>Genomic Encyclopedia of Archaeal and Bacterial Type Strains, Phase II (KMG-II): from individual species to whole genera.</title>
        <authorList>
            <person name="Goeker M."/>
        </authorList>
    </citation>
    <scope>NUCLEOTIDE SEQUENCE [LARGE SCALE GENOMIC DNA]</scope>
    <source>
        <strain evidence="2 3">DSM 23082</strain>
    </source>
</reference>
<dbReference type="EMBL" id="QBKQ01000002">
    <property type="protein sequence ID" value="PTX43018.1"/>
    <property type="molecule type" value="Genomic_DNA"/>
</dbReference>
<accession>A0A2T6AGR4</accession>
<organism evidence="2 3">
    <name type="scientific">Christiangramia gaetbulicola</name>
    <dbReference type="NCBI Taxonomy" id="703340"/>
    <lineage>
        <taxon>Bacteria</taxon>
        <taxon>Pseudomonadati</taxon>
        <taxon>Bacteroidota</taxon>
        <taxon>Flavobacteriia</taxon>
        <taxon>Flavobacteriales</taxon>
        <taxon>Flavobacteriaceae</taxon>
        <taxon>Christiangramia</taxon>
    </lineage>
</organism>
<name>A0A2T6AGR4_9FLAO</name>
<evidence type="ECO:0000313" key="2">
    <source>
        <dbReference type="EMBL" id="PTX43018.1"/>
    </source>
</evidence>
<protein>
    <submittedName>
        <fullName evidence="2">Uncharacterized protein</fullName>
    </submittedName>
</protein>
<feature type="chain" id="PRO_5015493448" evidence="1">
    <location>
        <begin position="21"/>
        <end position="70"/>
    </location>
</feature>
<gene>
    <name evidence="2" type="ORF">C8P64_1542</name>
</gene>
<sequence length="70" mass="8017">MKTNILTTLVISLLSLCAFSQQKNITGPKAENSHRKKLDYDTYKFIPLERTIVTGSKLKSPQFYNSNPRK</sequence>
<comment type="caution">
    <text evidence="2">The sequence shown here is derived from an EMBL/GenBank/DDBJ whole genome shotgun (WGS) entry which is preliminary data.</text>
</comment>
<keyword evidence="1" id="KW-0732">Signal</keyword>
<keyword evidence="3" id="KW-1185">Reference proteome</keyword>
<evidence type="ECO:0000313" key="3">
    <source>
        <dbReference type="Proteomes" id="UP000244174"/>
    </source>
</evidence>
<feature type="signal peptide" evidence="1">
    <location>
        <begin position="1"/>
        <end position="20"/>
    </location>
</feature>
<dbReference type="AlphaFoldDB" id="A0A2T6AGR4"/>